<keyword evidence="1" id="KW-0812">Transmembrane</keyword>
<gene>
    <name evidence="2" type="ORF">AXW67_29635</name>
</gene>
<dbReference type="AlphaFoldDB" id="A0A176YN00"/>
<reference evidence="2 3" key="1">
    <citation type="submission" date="2016-02" db="EMBL/GenBank/DDBJ databases">
        <title>Draft genome sequence of the strain BR 10247T Bradyrhizobium neotropicale isolated from nodules of Centrolobium paraense.</title>
        <authorList>
            <person name="Simoes-Araujo J.L."/>
            <person name="Barauna A.C."/>
            <person name="Silva K."/>
            <person name="Zilli J.E."/>
        </authorList>
    </citation>
    <scope>NUCLEOTIDE SEQUENCE [LARGE SCALE GENOMIC DNA]</scope>
    <source>
        <strain evidence="2 3">BR 10247</strain>
    </source>
</reference>
<feature type="transmembrane region" description="Helical" evidence="1">
    <location>
        <begin position="119"/>
        <end position="140"/>
    </location>
</feature>
<evidence type="ECO:0000256" key="1">
    <source>
        <dbReference type="SAM" id="Phobius"/>
    </source>
</evidence>
<accession>A0A176YN00</accession>
<proteinExistence type="predicted"/>
<dbReference type="EMBL" id="LSEF01000110">
    <property type="protein sequence ID" value="OAF07587.1"/>
    <property type="molecule type" value="Genomic_DNA"/>
</dbReference>
<keyword evidence="1" id="KW-0472">Membrane</keyword>
<sequence length="150" mass="16397">MTAVVRWLGITTTLIGAVSALLLALGKFGDAAYAPCKSFPSLPWCASSTLSLIPFDSGTTDGGHNQGEYCEPRAAAYRAQNPDFTITWRGSETNHKDFWGHVTYNYHCEFVAVPNGRSLGIWMIIGGVAIGLLALLFVWWRRGGFRLRAA</sequence>
<organism evidence="2 3">
    <name type="scientific">Bradyrhizobium neotropicale</name>
    <dbReference type="NCBI Taxonomy" id="1497615"/>
    <lineage>
        <taxon>Bacteria</taxon>
        <taxon>Pseudomonadati</taxon>
        <taxon>Pseudomonadota</taxon>
        <taxon>Alphaproteobacteria</taxon>
        <taxon>Hyphomicrobiales</taxon>
        <taxon>Nitrobacteraceae</taxon>
        <taxon>Bradyrhizobium</taxon>
    </lineage>
</organism>
<protein>
    <submittedName>
        <fullName evidence="2">Uncharacterized protein</fullName>
    </submittedName>
</protein>
<evidence type="ECO:0000313" key="3">
    <source>
        <dbReference type="Proteomes" id="UP000077173"/>
    </source>
</evidence>
<keyword evidence="3" id="KW-1185">Reference proteome</keyword>
<dbReference type="Proteomes" id="UP000077173">
    <property type="component" value="Unassembled WGS sequence"/>
</dbReference>
<name>A0A176YN00_9BRAD</name>
<comment type="caution">
    <text evidence="2">The sequence shown here is derived from an EMBL/GenBank/DDBJ whole genome shotgun (WGS) entry which is preliminary data.</text>
</comment>
<keyword evidence="1" id="KW-1133">Transmembrane helix</keyword>
<dbReference type="GeneID" id="32582110"/>
<evidence type="ECO:0000313" key="2">
    <source>
        <dbReference type="EMBL" id="OAF07587.1"/>
    </source>
</evidence>
<feature type="transmembrane region" description="Helical" evidence="1">
    <location>
        <begin position="7"/>
        <end position="25"/>
    </location>
</feature>